<proteinExistence type="predicted"/>
<protein>
    <recommendedName>
        <fullName evidence="3">Helix-hairpin-helix domain-containing protein</fullName>
    </recommendedName>
</protein>
<dbReference type="InterPro" id="IPR010994">
    <property type="entry name" value="RuvA_2-like"/>
</dbReference>
<dbReference type="AlphaFoldDB" id="A0A2S9J0C0"/>
<comment type="caution">
    <text evidence="1">The sequence shown here is derived from an EMBL/GenBank/DDBJ whole genome shotgun (WGS) entry which is preliminary data.</text>
</comment>
<dbReference type="SUPFAM" id="SSF47781">
    <property type="entry name" value="RuvA domain 2-like"/>
    <property type="match status" value="1"/>
</dbReference>
<sequence length="684" mass="80090">MRFIFVFILTAAILSGYSTLVKSQTWDENQVVEQIVEQLVEELDEEIEVDEFLELLRYYSTRPIDLNKTDERELATLLFLSPMQIASLLAHRKQAGKFLSVLELQGIDHFDLPTIERLSPFVTVSTTFPLKGLTWRTLFDDSEQQLMLRYGTVFQRQQGYLITDSTRSRYLGDANRYMLRYRFNFRNRLRLAINMEKDAGEPFFREKQRYGFDHYGVSLYVKDLGVFKEVLLGNYALQIGQGLVMWNGLSFGKGAMITSSARQGAGLRSYTSMNEHNYLSGFATRLSFDNWEITPFVSWRKLSGNRSITEDNSYIISSISTSGLHRTPNELRNRRAINQGVIGLDLTYRYKRLKVGAIGIYTQYDGTIVHDGAPRHAYSFEGDRLTNIGVNYQYTFKNTYLFGETAHEYGRGWATLNGLITSLHPKISVFANYRNYQRNYHAVFAQALGEGSSVVNEEGIYAGFMFHPNRKIEWINYIDMFRFPWLRYRVDEPSEGMDVLSQFTYTWYKVGRVSLRYRHRLKRENNSERPPNRAVVDVLKDQLRLAFQYKLSKQWEIRNRAEAVRYEKQGRIDFGWLAFQDVFWKPARLPLQANIRFAVFSTDSYDARLYAYENDVLYASAFPMYNGKGGRSYINLRYRVGRKVDFWLRYSQNHYLDVETVGSGLDRSDGPRRSDIKVQFRYRW</sequence>
<evidence type="ECO:0000313" key="2">
    <source>
        <dbReference type="Proteomes" id="UP000239711"/>
    </source>
</evidence>
<dbReference type="Proteomes" id="UP000239711">
    <property type="component" value="Unassembled WGS sequence"/>
</dbReference>
<accession>A0A2S9J0C0</accession>
<organism evidence="1 2">
    <name type="scientific">Sphingobacterium haloxyli</name>
    <dbReference type="NCBI Taxonomy" id="2100533"/>
    <lineage>
        <taxon>Bacteria</taxon>
        <taxon>Pseudomonadati</taxon>
        <taxon>Bacteroidota</taxon>
        <taxon>Sphingobacteriia</taxon>
        <taxon>Sphingobacteriales</taxon>
        <taxon>Sphingobacteriaceae</taxon>
        <taxon>Sphingobacterium</taxon>
    </lineage>
</organism>
<evidence type="ECO:0000313" key="1">
    <source>
        <dbReference type="EMBL" id="PRD46243.1"/>
    </source>
</evidence>
<dbReference type="OrthoDB" id="9766750at2"/>
<gene>
    <name evidence="1" type="ORF">C5745_16720</name>
</gene>
<reference evidence="1 2" key="1">
    <citation type="submission" date="2018-02" db="EMBL/GenBank/DDBJ databases">
        <title>The draft genome of Sphingobacterium sp. 5JN-11.</title>
        <authorList>
            <person name="Liu L."/>
            <person name="Li L."/>
            <person name="Liang L."/>
            <person name="Zhang X."/>
            <person name="Wang T."/>
        </authorList>
    </citation>
    <scope>NUCLEOTIDE SEQUENCE [LARGE SCALE GENOMIC DNA]</scope>
    <source>
        <strain evidence="1 2">5JN-11</strain>
    </source>
</reference>
<evidence type="ECO:0008006" key="3">
    <source>
        <dbReference type="Google" id="ProtNLM"/>
    </source>
</evidence>
<dbReference type="EMBL" id="PVBQ01000016">
    <property type="protein sequence ID" value="PRD46243.1"/>
    <property type="molecule type" value="Genomic_DNA"/>
</dbReference>
<name>A0A2S9J0C0_9SPHI</name>
<keyword evidence="2" id="KW-1185">Reference proteome</keyword>
<dbReference type="RefSeq" id="WP_105718157.1">
    <property type="nucleotide sequence ID" value="NZ_PVBQ01000016.1"/>
</dbReference>